<dbReference type="GO" id="GO:0022857">
    <property type="term" value="F:transmembrane transporter activity"/>
    <property type="evidence" value="ECO:0007669"/>
    <property type="project" value="InterPro"/>
</dbReference>
<reference evidence="9" key="2">
    <citation type="submission" date="2021-09" db="EMBL/GenBank/DDBJ databases">
        <authorList>
            <person name="Gilroy R."/>
        </authorList>
    </citation>
    <scope>NUCLEOTIDE SEQUENCE</scope>
    <source>
        <strain evidence="9">CHK139-4039</strain>
    </source>
</reference>
<gene>
    <name evidence="9" type="ORF">K8V74_07740</name>
</gene>
<evidence type="ECO:0000256" key="1">
    <source>
        <dbReference type="ARBA" id="ARBA00004651"/>
    </source>
</evidence>
<dbReference type="AlphaFoldDB" id="A0A9D2UML7"/>
<reference evidence="9" key="1">
    <citation type="journal article" date="2021" name="PeerJ">
        <title>Extensive microbial diversity within the chicken gut microbiome revealed by metagenomics and culture.</title>
        <authorList>
            <person name="Gilroy R."/>
            <person name="Ravi A."/>
            <person name="Getino M."/>
            <person name="Pursley I."/>
            <person name="Horton D.L."/>
            <person name="Alikhan N.F."/>
            <person name="Baker D."/>
            <person name="Gharbi K."/>
            <person name="Hall N."/>
            <person name="Watson M."/>
            <person name="Adriaenssens E.M."/>
            <person name="Foster-Nyarko E."/>
            <person name="Jarju S."/>
            <person name="Secka A."/>
            <person name="Antonio M."/>
            <person name="Oren A."/>
            <person name="Chaudhuri R.R."/>
            <person name="La Ragione R."/>
            <person name="Hildebrand F."/>
            <person name="Pallen M.J."/>
        </authorList>
    </citation>
    <scope>NUCLEOTIDE SEQUENCE</scope>
    <source>
        <strain evidence="9">CHK139-4039</strain>
    </source>
</reference>
<sequence length="105" mass="11163">MMWLFLAGAVVFEVFGTASLRLAVDKKWWYLGVAVGYILAFAMLSLTLAEGMPLGVAYGIWAAAGVALTAALGKVLFREPFTWLMGLGIILIIGGVLCIELGASH</sequence>
<organism evidence="9 10">
    <name type="scientific">Brevibacterium epidermidis</name>
    <dbReference type="NCBI Taxonomy" id="1698"/>
    <lineage>
        <taxon>Bacteria</taxon>
        <taxon>Bacillati</taxon>
        <taxon>Actinomycetota</taxon>
        <taxon>Actinomycetes</taxon>
        <taxon>Micrococcales</taxon>
        <taxon>Brevibacteriaceae</taxon>
        <taxon>Brevibacterium</taxon>
    </lineage>
</organism>
<feature type="transmembrane region" description="Helical" evidence="8">
    <location>
        <begin position="83"/>
        <end position="103"/>
    </location>
</feature>
<dbReference type="InterPro" id="IPR045324">
    <property type="entry name" value="Small_multidrug_res"/>
</dbReference>
<feature type="transmembrane region" description="Helical" evidence="8">
    <location>
        <begin position="29"/>
        <end position="49"/>
    </location>
</feature>
<keyword evidence="2" id="KW-0813">Transport</keyword>
<dbReference type="EMBL" id="DYXR01000242">
    <property type="protein sequence ID" value="HJE77820.1"/>
    <property type="molecule type" value="Genomic_DNA"/>
</dbReference>
<dbReference type="Pfam" id="PF00893">
    <property type="entry name" value="Multi_Drug_Res"/>
    <property type="match status" value="1"/>
</dbReference>
<evidence type="ECO:0000256" key="7">
    <source>
        <dbReference type="RuleBase" id="RU003942"/>
    </source>
</evidence>
<dbReference type="GO" id="GO:0005886">
    <property type="term" value="C:plasma membrane"/>
    <property type="evidence" value="ECO:0007669"/>
    <property type="project" value="UniProtKB-SubCell"/>
</dbReference>
<evidence type="ECO:0000256" key="6">
    <source>
        <dbReference type="ARBA" id="ARBA00023136"/>
    </source>
</evidence>
<dbReference type="PANTHER" id="PTHR30561:SF1">
    <property type="entry name" value="MULTIDRUG TRANSPORTER EMRE"/>
    <property type="match status" value="1"/>
</dbReference>
<comment type="subcellular location">
    <subcellularLocation>
        <location evidence="1 7">Cell membrane</location>
        <topology evidence="1 7">Multi-pass membrane protein</topology>
    </subcellularLocation>
</comment>
<dbReference type="SUPFAM" id="SSF103481">
    <property type="entry name" value="Multidrug resistance efflux transporter EmrE"/>
    <property type="match status" value="1"/>
</dbReference>
<evidence type="ECO:0000256" key="3">
    <source>
        <dbReference type="ARBA" id="ARBA00022475"/>
    </source>
</evidence>
<evidence type="ECO:0000256" key="4">
    <source>
        <dbReference type="ARBA" id="ARBA00022692"/>
    </source>
</evidence>
<evidence type="ECO:0000256" key="8">
    <source>
        <dbReference type="SAM" id="Phobius"/>
    </source>
</evidence>
<keyword evidence="5 8" id="KW-1133">Transmembrane helix</keyword>
<comment type="caution">
    <text evidence="9">The sequence shown here is derived from an EMBL/GenBank/DDBJ whole genome shotgun (WGS) entry which is preliminary data.</text>
</comment>
<dbReference type="InterPro" id="IPR000390">
    <property type="entry name" value="Small_drug/metabolite_transptr"/>
</dbReference>
<evidence type="ECO:0000256" key="5">
    <source>
        <dbReference type="ARBA" id="ARBA00022989"/>
    </source>
</evidence>
<dbReference type="Proteomes" id="UP000743760">
    <property type="component" value="Unassembled WGS sequence"/>
</dbReference>
<comment type="similarity">
    <text evidence="7">Belongs to the drug/metabolite transporter (DMT) superfamily. Small multidrug resistance (SMR) (TC 2.A.7.1) family.</text>
</comment>
<dbReference type="PANTHER" id="PTHR30561">
    <property type="entry name" value="SMR FAMILY PROTON-DEPENDENT DRUG EFFLUX TRANSPORTER SUGE"/>
    <property type="match status" value="1"/>
</dbReference>
<protein>
    <submittedName>
        <fullName evidence="9">QacE family quaternary ammonium compound efflux SMR transporter</fullName>
    </submittedName>
</protein>
<dbReference type="InterPro" id="IPR037185">
    <property type="entry name" value="EmrE-like"/>
</dbReference>
<evidence type="ECO:0000256" key="2">
    <source>
        <dbReference type="ARBA" id="ARBA00022448"/>
    </source>
</evidence>
<accession>A0A9D2UML7</accession>
<feature type="transmembrane region" description="Helical" evidence="8">
    <location>
        <begin position="56"/>
        <end position="77"/>
    </location>
</feature>
<dbReference type="Gene3D" id="1.10.3730.20">
    <property type="match status" value="1"/>
</dbReference>
<evidence type="ECO:0000313" key="10">
    <source>
        <dbReference type="Proteomes" id="UP000743760"/>
    </source>
</evidence>
<proteinExistence type="inferred from homology"/>
<keyword evidence="6 8" id="KW-0472">Membrane</keyword>
<keyword evidence="3" id="KW-1003">Cell membrane</keyword>
<evidence type="ECO:0000313" key="9">
    <source>
        <dbReference type="EMBL" id="HJE77820.1"/>
    </source>
</evidence>
<keyword evidence="4 7" id="KW-0812">Transmembrane</keyword>
<name>A0A9D2UML7_BREEP</name>